<protein>
    <submittedName>
        <fullName evidence="1">Uncharacterized protein</fullName>
    </submittedName>
</protein>
<name>A0A8J5QEM4_9ASCO</name>
<accession>A0A8J5QEM4</accession>
<dbReference type="RefSeq" id="XP_049261206.1">
    <property type="nucleotide sequence ID" value="XM_049409566.1"/>
</dbReference>
<dbReference type="GeneID" id="73472293"/>
<comment type="caution">
    <text evidence="1">The sequence shown here is derived from an EMBL/GenBank/DDBJ whole genome shotgun (WGS) entry which is preliminary data.</text>
</comment>
<gene>
    <name evidence="1" type="ORF">J8A68_005493</name>
</gene>
<organism evidence="1 2">
    <name type="scientific">[Candida] subhashii</name>
    <dbReference type="NCBI Taxonomy" id="561895"/>
    <lineage>
        <taxon>Eukaryota</taxon>
        <taxon>Fungi</taxon>
        <taxon>Dikarya</taxon>
        <taxon>Ascomycota</taxon>
        <taxon>Saccharomycotina</taxon>
        <taxon>Pichiomycetes</taxon>
        <taxon>Debaryomycetaceae</taxon>
        <taxon>Spathaspora</taxon>
    </lineage>
</organism>
<dbReference type="Proteomes" id="UP000694255">
    <property type="component" value="Unassembled WGS sequence"/>
</dbReference>
<dbReference type="OrthoDB" id="4034597at2759"/>
<dbReference type="EMBL" id="JAGSYN010000271">
    <property type="protein sequence ID" value="KAG7660973.1"/>
    <property type="molecule type" value="Genomic_DNA"/>
</dbReference>
<keyword evidence="2" id="KW-1185">Reference proteome</keyword>
<reference evidence="1 2" key="1">
    <citation type="journal article" date="2021" name="DNA Res.">
        <title>Genome analysis of Candida subhashii reveals its hybrid nature and dual mitochondrial genome conformations.</title>
        <authorList>
            <person name="Mixao V."/>
            <person name="Hegedusova E."/>
            <person name="Saus E."/>
            <person name="Pryszcz L.P."/>
            <person name="Cillingova A."/>
            <person name="Nosek J."/>
            <person name="Gabaldon T."/>
        </authorList>
    </citation>
    <scope>NUCLEOTIDE SEQUENCE [LARGE SCALE GENOMIC DNA]</scope>
    <source>
        <strain evidence="1 2">CBS 10753</strain>
    </source>
</reference>
<evidence type="ECO:0000313" key="1">
    <source>
        <dbReference type="EMBL" id="KAG7660973.1"/>
    </source>
</evidence>
<dbReference type="AlphaFoldDB" id="A0A8J5QEM4"/>
<proteinExistence type="predicted"/>
<sequence>MLSVLESIALSSLSGIYIESNELEEDNIISNDVINTFAIELLNMNYTISQPLYNQLLRLSSTNGSTKLLDTIDNIKESLGAHVKHEPMYPNFPRQVIELDEIELLTNALVHYWSLGTLLPIYTKEKRLEFNEQDHPLTELKLITLPDLKTFFFKLIQSKTAIPPIYDEFLIEGCLLDWIEEYKSTHPEIPFRETSCKIADIYLAQDKPIDYFVKTTTDILRIMAVYSGHSSNLKSVPKFKSMKRKERRIIIKALEKVINVEDVKRHTGIWIRAFHCLHVGEYGGEVTKIANRFRNENNVPTKNTALAMAIQSGMTKKAVDILVNIPSMLIRHLDKLARDAASSSNEDLEYIFSKLETIIESVESKVLLQALGHFQSYTAPEPITVPSIFNGSTTSTKNIIRLFVHWIGKDIDLSGYFISEDLSQSNAISYQNLRSSSAVHSGDIVSAPAPDGASEFIDIDIARALNDGYRYVAMDVRVFSGPKFIEHEECFAGFMLREGSLGDENKGEVFEPRSVKAKVDITSDRMNVVPCVFDLKEREVVWIALGLNVYSMRPNNVNENKATVEKNIRACLELVNCRVSIQELIEMHVEACDAQVVEEKDEAGFLVGLGEGDLDIYDFASINSTWV</sequence>
<evidence type="ECO:0000313" key="2">
    <source>
        <dbReference type="Proteomes" id="UP000694255"/>
    </source>
</evidence>